<gene>
    <name evidence="8" type="ORF">SAMN05660742_11766</name>
</gene>
<dbReference type="EMBL" id="FNZK01000017">
    <property type="protein sequence ID" value="SEJ79635.1"/>
    <property type="molecule type" value="Genomic_DNA"/>
</dbReference>
<reference evidence="8 9" key="1">
    <citation type="submission" date="2016-10" db="EMBL/GenBank/DDBJ databases">
        <authorList>
            <person name="de Groot N.N."/>
        </authorList>
    </citation>
    <scope>NUCLEOTIDE SEQUENCE [LARGE SCALE GENOMIC DNA]</scope>
    <source>
        <strain evidence="8 9">DSM 2179</strain>
    </source>
</reference>
<evidence type="ECO:0000256" key="1">
    <source>
        <dbReference type="ARBA" id="ARBA00004651"/>
    </source>
</evidence>
<organism evidence="8 9">
    <name type="scientific">Propionispira arboris</name>
    <dbReference type="NCBI Taxonomy" id="84035"/>
    <lineage>
        <taxon>Bacteria</taxon>
        <taxon>Bacillati</taxon>
        <taxon>Bacillota</taxon>
        <taxon>Negativicutes</taxon>
        <taxon>Selenomonadales</taxon>
        <taxon>Selenomonadaceae</taxon>
        <taxon>Propionispira</taxon>
    </lineage>
</organism>
<comment type="subcellular location">
    <subcellularLocation>
        <location evidence="1">Cell membrane</location>
        <topology evidence="1">Multi-pass membrane protein</topology>
    </subcellularLocation>
</comment>
<accession>A0A1H7C1Y7</accession>
<dbReference type="STRING" id="84035.SAMN05660742_11766"/>
<proteinExistence type="predicted"/>
<dbReference type="PANTHER" id="PTHR35007:SF2">
    <property type="entry name" value="PILUS ASSEMBLE PROTEIN"/>
    <property type="match status" value="1"/>
</dbReference>
<evidence type="ECO:0000259" key="7">
    <source>
        <dbReference type="Pfam" id="PF00482"/>
    </source>
</evidence>
<feature type="transmembrane region" description="Helical" evidence="6">
    <location>
        <begin position="132"/>
        <end position="154"/>
    </location>
</feature>
<dbReference type="Proteomes" id="UP000199662">
    <property type="component" value="Unassembled WGS sequence"/>
</dbReference>
<feature type="domain" description="Type II secretion system protein GspF" evidence="7">
    <location>
        <begin position="173"/>
        <end position="298"/>
    </location>
</feature>
<evidence type="ECO:0000313" key="8">
    <source>
        <dbReference type="EMBL" id="SEJ79635.1"/>
    </source>
</evidence>
<dbReference type="AlphaFoldDB" id="A0A1H7C1Y7"/>
<keyword evidence="2" id="KW-1003">Cell membrane</keyword>
<keyword evidence="4 6" id="KW-1133">Transmembrane helix</keyword>
<dbReference type="PANTHER" id="PTHR35007">
    <property type="entry name" value="INTEGRAL MEMBRANE PROTEIN-RELATED"/>
    <property type="match status" value="1"/>
</dbReference>
<feature type="transmembrane region" description="Helical" evidence="6">
    <location>
        <begin position="281"/>
        <end position="306"/>
    </location>
</feature>
<evidence type="ECO:0000256" key="4">
    <source>
        <dbReference type="ARBA" id="ARBA00022989"/>
    </source>
</evidence>
<evidence type="ECO:0000313" key="9">
    <source>
        <dbReference type="Proteomes" id="UP000199662"/>
    </source>
</evidence>
<dbReference type="InterPro" id="IPR018076">
    <property type="entry name" value="T2SS_GspF_dom"/>
</dbReference>
<protein>
    <submittedName>
        <fullName evidence="8">Tight adherence protein C</fullName>
    </submittedName>
</protein>
<name>A0A1H7C1Y7_9FIRM</name>
<sequence length="314" mass="35577">MALSIALLSGLFLFFFFYALVVTKIAPKTQVKERVQRLRQASILAEQGLFASEKADKPLPFSFVWEMVHQMEEVIIRFVPQRVYQIVAERILQAGKQHIWNVNDWVCLLLIASLVSVLFMSFFAFSVMNLSFLQGVTLVFSSALIGGGLPLVFFDSLIATRRKKIIRQLPEVLDLLCVSVEAGLSFDGAMAKVVERMQGPLIEECQKMLRDIRMGMTRRMALTNMSDRCGRPEVYLFTAAVIQADRLGVSMGKTLLIQSENMRERRRQTVKEQALKAPVKILLPLAIFIFPVLFMVVLLPTVFSILHNLTVMSK</sequence>
<feature type="transmembrane region" description="Helical" evidence="6">
    <location>
        <begin position="105"/>
        <end position="126"/>
    </location>
</feature>
<evidence type="ECO:0000256" key="6">
    <source>
        <dbReference type="SAM" id="Phobius"/>
    </source>
</evidence>
<feature type="transmembrane region" description="Helical" evidence="6">
    <location>
        <begin position="6"/>
        <end position="27"/>
    </location>
</feature>
<evidence type="ECO:0000256" key="5">
    <source>
        <dbReference type="ARBA" id="ARBA00023136"/>
    </source>
</evidence>
<dbReference type="GO" id="GO:0005886">
    <property type="term" value="C:plasma membrane"/>
    <property type="evidence" value="ECO:0007669"/>
    <property type="project" value="UniProtKB-SubCell"/>
</dbReference>
<keyword evidence="3 6" id="KW-0812">Transmembrane</keyword>
<evidence type="ECO:0000256" key="3">
    <source>
        <dbReference type="ARBA" id="ARBA00022692"/>
    </source>
</evidence>
<evidence type="ECO:0000256" key="2">
    <source>
        <dbReference type="ARBA" id="ARBA00022475"/>
    </source>
</evidence>
<dbReference type="Pfam" id="PF00482">
    <property type="entry name" value="T2SSF"/>
    <property type="match status" value="1"/>
</dbReference>
<keyword evidence="5 6" id="KW-0472">Membrane</keyword>
<keyword evidence="9" id="KW-1185">Reference proteome</keyword>